<feature type="DNA-binding region" description="OmpR/PhoB-type" evidence="5">
    <location>
        <begin position="1"/>
        <end position="89"/>
    </location>
</feature>
<dbReference type="Pfam" id="PF00931">
    <property type="entry name" value="NB-ARC"/>
    <property type="match status" value="1"/>
</dbReference>
<dbReference type="InterPro" id="IPR016032">
    <property type="entry name" value="Sig_transdc_resp-reg_C-effctor"/>
</dbReference>
<comment type="caution">
    <text evidence="8">The sequence shown here is derived from an EMBL/GenBank/DDBJ whole genome shotgun (WGS) entry which is preliminary data.</text>
</comment>
<dbReference type="PANTHER" id="PTHR35807:SF1">
    <property type="entry name" value="TRANSCRIPTIONAL REGULATOR REDD"/>
    <property type="match status" value="1"/>
</dbReference>
<protein>
    <recommendedName>
        <fullName evidence="7">OmpR/PhoB-type domain-containing protein</fullName>
    </recommendedName>
</protein>
<dbReference type="InterPro" id="IPR036388">
    <property type="entry name" value="WH-like_DNA-bd_sf"/>
</dbReference>
<proteinExistence type="inferred from homology"/>
<keyword evidence="9" id="KW-1185">Reference proteome</keyword>
<evidence type="ECO:0000256" key="5">
    <source>
        <dbReference type="PROSITE-ProRule" id="PRU01091"/>
    </source>
</evidence>
<evidence type="ECO:0000256" key="3">
    <source>
        <dbReference type="ARBA" id="ARBA00023125"/>
    </source>
</evidence>
<dbReference type="PROSITE" id="PS51755">
    <property type="entry name" value="OMPR_PHOB"/>
    <property type="match status" value="1"/>
</dbReference>
<dbReference type="Pfam" id="PF03704">
    <property type="entry name" value="BTAD"/>
    <property type="match status" value="1"/>
</dbReference>
<dbReference type="PRINTS" id="PR00364">
    <property type="entry name" value="DISEASERSIST"/>
</dbReference>
<feature type="compositionally biased region" description="Basic and acidic residues" evidence="6">
    <location>
        <begin position="241"/>
        <end position="256"/>
    </location>
</feature>
<keyword evidence="3 5" id="KW-0238">DNA-binding</keyword>
<dbReference type="Gene3D" id="1.10.10.10">
    <property type="entry name" value="Winged helix-like DNA-binding domain superfamily/Winged helix DNA-binding domain"/>
    <property type="match status" value="1"/>
</dbReference>
<dbReference type="EMBL" id="BAAAHQ010000011">
    <property type="protein sequence ID" value="GAA0925728.1"/>
    <property type="molecule type" value="Genomic_DNA"/>
</dbReference>
<evidence type="ECO:0000256" key="4">
    <source>
        <dbReference type="ARBA" id="ARBA00023163"/>
    </source>
</evidence>
<dbReference type="SUPFAM" id="SSF52540">
    <property type="entry name" value="P-loop containing nucleoside triphosphate hydrolases"/>
    <property type="match status" value="1"/>
</dbReference>
<evidence type="ECO:0000313" key="8">
    <source>
        <dbReference type="EMBL" id="GAA0925728.1"/>
    </source>
</evidence>
<keyword evidence="4" id="KW-0804">Transcription</keyword>
<gene>
    <name evidence="8" type="ORF">GCM10009560_27350</name>
</gene>
<evidence type="ECO:0000313" key="9">
    <source>
        <dbReference type="Proteomes" id="UP001501578"/>
    </source>
</evidence>
<feature type="region of interest" description="Disordered" evidence="6">
    <location>
        <begin position="234"/>
        <end position="256"/>
    </location>
</feature>
<dbReference type="RefSeq" id="WP_343950198.1">
    <property type="nucleotide sequence ID" value="NZ_BAAAHQ010000011.1"/>
</dbReference>
<dbReference type="SMART" id="SM00862">
    <property type="entry name" value="Trans_reg_C"/>
    <property type="match status" value="1"/>
</dbReference>
<name>A0ABP3ZSQ4_9ACTN</name>
<accession>A0ABP3ZSQ4</accession>
<feature type="domain" description="OmpR/PhoB-type" evidence="7">
    <location>
        <begin position="1"/>
        <end position="89"/>
    </location>
</feature>
<dbReference type="Gene3D" id="1.25.40.10">
    <property type="entry name" value="Tetratricopeptide repeat domain"/>
    <property type="match status" value="1"/>
</dbReference>
<dbReference type="SUPFAM" id="SSF46894">
    <property type="entry name" value="C-terminal effector domain of the bipartite response regulators"/>
    <property type="match status" value="1"/>
</dbReference>
<keyword evidence="2" id="KW-0805">Transcription regulation</keyword>
<dbReference type="SUPFAM" id="SSF48452">
    <property type="entry name" value="TPR-like"/>
    <property type="match status" value="1"/>
</dbReference>
<evidence type="ECO:0000256" key="2">
    <source>
        <dbReference type="ARBA" id="ARBA00023015"/>
    </source>
</evidence>
<dbReference type="InterPro" id="IPR051677">
    <property type="entry name" value="AfsR-DnrI-RedD_regulator"/>
</dbReference>
<dbReference type="SMART" id="SM01043">
    <property type="entry name" value="BTAD"/>
    <property type="match status" value="1"/>
</dbReference>
<evidence type="ECO:0000256" key="6">
    <source>
        <dbReference type="SAM" id="MobiDB-lite"/>
    </source>
</evidence>
<comment type="similarity">
    <text evidence="1">Belongs to the AfsR/DnrI/RedD regulatory family.</text>
</comment>
<dbReference type="InterPro" id="IPR011990">
    <property type="entry name" value="TPR-like_helical_dom_sf"/>
</dbReference>
<organism evidence="8 9">
    <name type="scientific">Nonomuraea longicatena</name>
    <dbReference type="NCBI Taxonomy" id="83682"/>
    <lineage>
        <taxon>Bacteria</taxon>
        <taxon>Bacillati</taxon>
        <taxon>Actinomycetota</taxon>
        <taxon>Actinomycetes</taxon>
        <taxon>Streptosporangiales</taxon>
        <taxon>Streptosporangiaceae</taxon>
        <taxon>Nonomuraea</taxon>
    </lineage>
</organism>
<sequence>MRFEVLGPVRGFRGEREVELGSPQQRLTLAALLLAEGRALTVDQLVDILWADEPPKTGAATVRTYLSRLRAALGEGAIRSAGGGYRCPAPLDVTDFTSALGRARRLPPDQARDLLADALLSWRGEPLSGLPGVWAEGQRARLAELRLSALEARIEADLALGRHQEVVAELTELTGAHPARESTVGQLMLALYRSGRQAEAIAVYTGLRRSLADALGLAPSAELAARYQQIISGDPALTPRPRREPPVPRQLPRDLPDFTGRTAYVDDLLGVLRAARRPAPPLVAVSGTGGVGKTALALRVAHELLPDYPDGQLHADLRGTGGDPADPGEVLTSFLYALGVPERRIPEEPQERSAMFRSLLSDRRVLVVLDDAGSAAQVRPLVPAGAGCAVLVTSRCKLPDLGAAHRVELAVLPPDEAVDLLARIAGDERVAAARAAAVRLVALCGHLPLAIRVAGTRMALRSFRTVESTLAELADEHGRLEVLRAGELDVESTFDLSYRALSPAQARAFRLVAARDCDDLPLSSASAVLDLAEPDGEELLESLVDLGLLDSPAPGRYRCHALLKVYARGRAAAVPYEHR</sequence>
<evidence type="ECO:0000256" key="1">
    <source>
        <dbReference type="ARBA" id="ARBA00005820"/>
    </source>
</evidence>
<dbReference type="CDD" id="cd15831">
    <property type="entry name" value="BTAD"/>
    <property type="match status" value="1"/>
</dbReference>
<reference evidence="9" key="1">
    <citation type="journal article" date="2019" name="Int. J. Syst. Evol. Microbiol.">
        <title>The Global Catalogue of Microorganisms (GCM) 10K type strain sequencing project: providing services to taxonomists for standard genome sequencing and annotation.</title>
        <authorList>
            <consortium name="The Broad Institute Genomics Platform"/>
            <consortium name="The Broad Institute Genome Sequencing Center for Infectious Disease"/>
            <person name="Wu L."/>
            <person name="Ma J."/>
        </authorList>
    </citation>
    <scope>NUCLEOTIDE SEQUENCE [LARGE SCALE GENOMIC DNA]</scope>
    <source>
        <strain evidence="9">JCM 11136</strain>
    </source>
</reference>
<dbReference type="Pfam" id="PF00486">
    <property type="entry name" value="Trans_reg_C"/>
    <property type="match status" value="1"/>
</dbReference>
<dbReference type="InterPro" id="IPR002182">
    <property type="entry name" value="NB-ARC"/>
</dbReference>
<evidence type="ECO:0000259" key="7">
    <source>
        <dbReference type="PROSITE" id="PS51755"/>
    </source>
</evidence>
<dbReference type="InterPro" id="IPR001867">
    <property type="entry name" value="OmpR/PhoB-type_DNA-bd"/>
</dbReference>
<dbReference type="Gene3D" id="3.40.50.300">
    <property type="entry name" value="P-loop containing nucleotide triphosphate hydrolases"/>
    <property type="match status" value="1"/>
</dbReference>
<dbReference type="PANTHER" id="PTHR35807">
    <property type="entry name" value="TRANSCRIPTIONAL REGULATOR REDD-RELATED"/>
    <property type="match status" value="1"/>
</dbReference>
<dbReference type="InterPro" id="IPR027417">
    <property type="entry name" value="P-loop_NTPase"/>
</dbReference>
<dbReference type="Proteomes" id="UP001501578">
    <property type="component" value="Unassembled WGS sequence"/>
</dbReference>
<dbReference type="InterPro" id="IPR005158">
    <property type="entry name" value="BTAD"/>
</dbReference>